<protein>
    <submittedName>
        <fullName evidence="2">Class I SAM-dependent methyltransferase</fullName>
    </submittedName>
</protein>
<dbReference type="InterPro" id="IPR041698">
    <property type="entry name" value="Methyltransf_25"/>
</dbReference>
<evidence type="ECO:0000259" key="1">
    <source>
        <dbReference type="Pfam" id="PF13649"/>
    </source>
</evidence>
<keyword evidence="2" id="KW-0808">Transferase</keyword>
<dbReference type="Pfam" id="PF13649">
    <property type="entry name" value="Methyltransf_25"/>
    <property type="match status" value="1"/>
</dbReference>
<evidence type="ECO:0000313" key="3">
    <source>
        <dbReference type="Proteomes" id="UP001055940"/>
    </source>
</evidence>
<keyword evidence="2" id="KW-0489">Methyltransferase</keyword>
<feature type="domain" description="Methyltransferase" evidence="1">
    <location>
        <begin position="54"/>
        <end position="149"/>
    </location>
</feature>
<name>A0ABY5DIE8_9ACTN</name>
<dbReference type="SUPFAM" id="SSF53335">
    <property type="entry name" value="S-adenosyl-L-methionine-dependent methyltransferases"/>
    <property type="match status" value="1"/>
</dbReference>
<dbReference type="Gene3D" id="3.40.50.150">
    <property type="entry name" value="Vaccinia Virus protein VP39"/>
    <property type="match status" value="1"/>
</dbReference>
<keyword evidence="3" id="KW-1185">Reference proteome</keyword>
<dbReference type="Proteomes" id="UP001055940">
    <property type="component" value="Chromosome"/>
</dbReference>
<accession>A0ABY5DIE8</accession>
<evidence type="ECO:0000313" key="2">
    <source>
        <dbReference type="EMBL" id="USY22903.1"/>
    </source>
</evidence>
<reference evidence="2" key="1">
    <citation type="submission" date="2022-06" db="EMBL/GenBank/DDBJ databases">
        <authorList>
            <person name="Ping M."/>
        </authorList>
    </citation>
    <scope>NUCLEOTIDE SEQUENCE</scope>
    <source>
        <strain evidence="2">JCM11759T</strain>
    </source>
</reference>
<dbReference type="GO" id="GO:0032259">
    <property type="term" value="P:methylation"/>
    <property type="evidence" value="ECO:0007669"/>
    <property type="project" value="UniProtKB-KW"/>
</dbReference>
<sequence length="287" mass="29898">MSSASDNPLPAFEPDWLALREETDADARATAPLDPLRVHLAGRGAGPSARPIRVADLGCGTGSQGRWLAPKLSGAQKWVLYDIDPGLLSLAGAYMPASAADGSPVSARMCLRDLASITGPDLAGFDLVTGSALLDLLTPQELKSVAGAVAEAGCAALFTLSVVGRVELFPSDPDDPALAKAFNEHQRRGGRLGPDAAGAAGEIFADLGYRTLTFPSPWRLCPERIPLTTAWLRGWVGAALEQDPEAAAGGYLERRLGECDRGELGAVVHHTDLLLLPDGAEGDTGLS</sequence>
<dbReference type="RefSeq" id="WP_254421652.1">
    <property type="nucleotide sequence ID" value="NZ_BAAAJB010000027.1"/>
</dbReference>
<proteinExistence type="predicted"/>
<dbReference type="InterPro" id="IPR029063">
    <property type="entry name" value="SAM-dependent_MTases_sf"/>
</dbReference>
<gene>
    <name evidence="2" type="ORF">NE857_15570</name>
</gene>
<dbReference type="GO" id="GO:0008168">
    <property type="term" value="F:methyltransferase activity"/>
    <property type="evidence" value="ECO:0007669"/>
    <property type="project" value="UniProtKB-KW"/>
</dbReference>
<dbReference type="EMBL" id="CP099837">
    <property type="protein sequence ID" value="USY22903.1"/>
    <property type="molecule type" value="Genomic_DNA"/>
</dbReference>
<organism evidence="2 3">
    <name type="scientific">Nocardiopsis exhalans</name>
    <dbReference type="NCBI Taxonomy" id="163604"/>
    <lineage>
        <taxon>Bacteria</taxon>
        <taxon>Bacillati</taxon>
        <taxon>Actinomycetota</taxon>
        <taxon>Actinomycetes</taxon>
        <taxon>Streptosporangiales</taxon>
        <taxon>Nocardiopsidaceae</taxon>
        <taxon>Nocardiopsis</taxon>
    </lineage>
</organism>